<proteinExistence type="predicted"/>
<dbReference type="EMBL" id="AFAR01000041">
    <property type="protein sequence ID" value="EGF29305.1"/>
    <property type="molecule type" value="Genomic_DNA"/>
</dbReference>
<evidence type="ECO:0000313" key="2">
    <source>
        <dbReference type="Proteomes" id="UP000006222"/>
    </source>
</evidence>
<dbReference type="Proteomes" id="UP000006222">
    <property type="component" value="Unassembled WGS sequence"/>
</dbReference>
<sequence>MPELDIVLPTSCFRCLTPRLVGRATANAFSNEVSGSGAMLA</sequence>
<accession>F2AM14</accession>
<gene>
    <name evidence="1" type="ORF">RBWH47_05573</name>
</gene>
<name>F2AM14_RHOBT</name>
<evidence type="ECO:0000313" key="1">
    <source>
        <dbReference type="EMBL" id="EGF29305.1"/>
    </source>
</evidence>
<organism evidence="1 2">
    <name type="scientific">Rhodopirellula baltica WH47</name>
    <dbReference type="NCBI Taxonomy" id="991778"/>
    <lineage>
        <taxon>Bacteria</taxon>
        <taxon>Pseudomonadati</taxon>
        <taxon>Planctomycetota</taxon>
        <taxon>Planctomycetia</taxon>
        <taxon>Pirellulales</taxon>
        <taxon>Pirellulaceae</taxon>
        <taxon>Rhodopirellula</taxon>
    </lineage>
</organism>
<dbReference type="AlphaFoldDB" id="F2AM14"/>
<reference evidence="1 2" key="1">
    <citation type="journal article" date="2013" name="Mar. Genomics">
        <title>Expression of sulfatases in Rhodopirellula baltica and the diversity of sulfatases in the genus Rhodopirellula.</title>
        <authorList>
            <person name="Wegner C.E."/>
            <person name="Richter-Heitmann T."/>
            <person name="Klindworth A."/>
            <person name="Klockow C."/>
            <person name="Richter M."/>
            <person name="Achstetter T."/>
            <person name="Glockner F.O."/>
            <person name="Harder J."/>
        </authorList>
    </citation>
    <scope>NUCLEOTIDE SEQUENCE [LARGE SCALE GENOMIC DNA]</scope>
    <source>
        <strain evidence="1 2">WH47</strain>
    </source>
</reference>
<comment type="caution">
    <text evidence="1">The sequence shown here is derived from an EMBL/GenBank/DDBJ whole genome shotgun (WGS) entry which is preliminary data.</text>
</comment>
<protein>
    <submittedName>
        <fullName evidence="1">Uncharacterized protein</fullName>
    </submittedName>
</protein>